<dbReference type="EMBL" id="JH430313">
    <property type="status" value="NOT_ANNOTATED_CDS"/>
    <property type="molecule type" value="Genomic_DNA"/>
</dbReference>
<name>T1IJK7_STRMM</name>
<evidence type="ECO:0000313" key="1">
    <source>
        <dbReference type="EnsemblMetazoa" id="SMAR001077-PA"/>
    </source>
</evidence>
<protein>
    <submittedName>
        <fullName evidence="1">Uncharacterized protein</fullName>
    </submittedName>
</protein>
<dbReference type="EnsemblMetazoa" id="SMAR001077-RA">
    <property type="protein sequence ID" value="SMAR001077-PA"/>
    <property type="gene ID" value="SMAR001077"/>
</dbReference>
<dbReference type="HOGENOM" id="CLU_2200220_0_0_1"/>
<dbReference type="Proteomes" id="UP000014500">
    <property type="component" value="Unassembled WGS sequence"/>
</dbReference>
<accession>T1IJK7</accession>
<organism evidence="1 2">
    <name type="scientific">Strigamia maritima</name>
    <name type="common">European centipede</name>
    <name type="synonym">Geophilus maritimus</name>
    <dbReference type="NCBI Taxonomy" id="126957"/>
    <lineage>
        <taxon>Eukaryota</taxon>
        <taxon>Metazoa</taxon>
        <taxon>Ecdysozoa</taxon>
        <taxon>Arthropoda</taxon>
        <taxon>Myriapoda</taxon>
        <taxon>Chilopoda</taxon>
        <taxon>Pleurostigmophora</taxon>
        <taxon>Geophilomorpha</taxon>
        <taxon>Linotaeniidae</taxon>
        <taxon>Strigamia</taxon>
    </lineage>
</organism>
<evidence type="ECO:0000313" key="2">
    <source>
        <dbReference type="Proteomes" id="UP000014500"/>
    </source>
</evidence>
<sequence length="108" mass="12752">MPLLKRRQRERDVAFALYEKAKKAIGRAKDHCSLMMRRANAAGAVLKNEKKQRKDFRLQLVELMKQKDKADAVVTREFSVTIGDWTEQKAKVTAKKWRKRPRGEQRRK</sequence>
<reference evidence="1" key="2">
    <citation type="submission" date="2015-02" db="UniProtKB">
        <authorList>
            <consortium name="EnsemblMetazoa"/>
        </authorList>
    </citation>
    <scope>IDENTIFICATION</scope>
</reference>
<reference evidence="2" key="1">
    <citation type="submission" date="2011-05" db="EMBL/GenBank/DDBJ databases">
        <authorList>
            <person name="Richards S.R."/>
            <person name="Qu J."/>
            <person name="Jiang H."/>
            <person name="Jhangiani S.N."/>
            <person name="Agravi P."/>
            <person name="Goodspeed R."/>
            <person name="Gross S."/>
            <person name="Mandapat C."/>
            <person name="Jackson L."/>
            <person name="Mathew T."/>
            <person name="Pu L."/>
            <person name="Thornton R."/>
            <person name="Saada N."/>
            <person name="Wilczek-Boney K.B."/>
            <person name="Lee S."/>
            <person name="Kovar C."/>
            <person name="Wu Y."/>
            <person name="Scherer S.E."/>
            <person name="Worley K.C."/>
            <person name="Muzny D.M."/>
            <person name="Gibbs R."/>
        </authorList>
    </citation>
    <scope>NUCLEOTIDE SEQUENCE</scope>
    <source>
        <strain evidence="2">Brora</strain>
    </source>
</reference>
<keyword evidence="2" id="KW-1185">Reference proteome</keyword>
<dbReference type="AlphaFoldDB" id="T1IJK7"/>
<proteinExistence type="predicted"/>